<dbReference type="GO" id="GO:0009307">
    <property type="term" value="P:DNA restriction-modification system"/>
    <property type="evidence" value="ECO:0007669"/>
    <property type="project" value="UniProtKB-KW"/>
</dbReference>
<dbReference type="GO" id="GO:0032259">
    <property type="term" value="P:methylation"/>
    <property type="evidence" value="ECO:0007669"/>
    <property type="project" value="UniProtKB-KW"/>
</dbReference>
<protein>
    <submittedName>
        <fullName evidence="6">Site-specific DNA-methyltransferase</fullName>
    </submittedName>
</protein>
<name>A0AB35U895_9FIRM</name>
<dbReference type="GO" id="GO:0008170">
    <property type="term" value="F:N-methyltransferase activity"/>
    <property type="evidence" value="ECO:0007669"/>
    <property type="project" value="InterPro"/>
</dbReference>
<sequence>MSKLDDLIEQIDDPGLRDRIMKEARAVEKRRRFGLVFEEHLPECTPLYDVPVKVGSLVAKRTGDVSEDYIVTAIHDDTAVCRAKGSKEDDNPVEFKLDEIVSVAQFGEPIYPYLKKIDSVENAPGDPLWHTLIEADNYHALQLLEYLYAGKVDCIYIDPPYNTGAKDWKYNNNYVDNSDAYRHSKWLSFMEKRLKLAKKLLNPRDSVLIVTIDEKEYLHLGCLLEQMFPEARIQMISSLINAGGVARDKQFSRTDEYIYIIEFGNASPCALALSDEWTTKADKRTEKIS</sequence>
<dbReference type="InterPro" id="IPR002941">
    <property type="entry name" value="DNA_methylase_N4/N6"/>
</dbReference>
<dbReference type="Pfam" id="PF01555">
    <property type="entry name" value="N6_N4_Mtase"/>
    <property type="match status" value="1"/>
</dbReference>
<keyword evidence="7" id="KW-1185">Reference proteome</keyword>
<comment type="similarity">
    <text evidence="1">Belongs to the N(4)/N(6)-methyltransferase family.</text>
</comment>
<dbReference type="Gene3D" id="3.40.50.150">
    <property type="entry name" value="Vaccinia Virus protein VP39"/>
    <property type="match status" value="1"/>
</dbReference>
<dbReference type="PROSITE" id="PS00092">
    <property type="entry name" value="N6_MTASE"/>
    <property type="match status" value="1"/>
</dbReference>
<dbReference type="AlphaFoldDB" id="A0AB35U895"/>
<dbReference type="EMBL" id="JALBUR010000033">
    <property type="protein sequence ID" value="MDX8420362.1"/>
    <property type="molecule type" value="Genomic_DNA"/>
</dbReference>
<dbReference type="InterPro" id="IPR002052">
    <property type="entry name" value="DNA_methylase_N6_adenine_CS"/>
</dbReference>
<evidence type="ECO:0000256" key="4">
    <source>
        <dbReference type="ARBA" id="ARBA00022747"/>
    </source>
</evidence>
<comment type="caution">
    <text evidence="6">The sequence shown here is derived from an EMBL/GenBank/DDBJ whole genome shotgun (WGS) entry which is preliminary data.</text>
</comment>
<gene>
    <name evidence="6" type="ORF">MOZ60_09720</name>
</gene>
<organism evidence="6 7">
    <name type="scientific">Grylomicrobium aquisgranensis</name>
    <dbReference type="NCBI Taxonomy" id="2926318"/>
    <lineage>
        <taxon>Bacteria</taxon>
        <taxon>Bacillati</taxon>
        <taxon>Bacillota</taxon>
        <taxon>Erysipelotrichia</taxon>
        <taxon>Erysipelotrichales</taxon>
        <taxon>Erysipelotrichaceae</taxon>
        <taxon>Grylomicrobium</taxon>
    </lineage>
</organism>
<proteinExistence type="inferred from homology"/>
<dbReference type="Proteomes" id="UP001286174">
    <property type="component" value="Unassembled WGS sequence"/>
</dbReference>
<evidence type="ECO:0000256" key="2">
    <source>
        <dbReference type="ARBA" id="ARBA00022603"/>
    </source>
</evidence>
<reference evidence="6 7" key="1">
    <citation type="submission" date="2022-03" db="EMBL/GenBank/DDBJ databases">
        <title>Novel taxa within the pig intestine.</title>
        <authorList>
            <person name="Wylensek D."/>
            <person name="Bishof K."/>
            <person name="Afrizal A."/>
            <person name="Clavel T."/>
        </authorList>
    </citation>
    <scope>NUCLEOTIDE SEQUENCE [LARGE SCALE GENOMIC DNA]</scope>
    <source>
        <strain evidence="6 7">CLA-KB-P133</strain>
    </source>
</reference>
<accession>A0AB35U895</accession>
<dbReference type="GO" id="GO:0003677">
    <property type="term" value="F:DNA binding"/>
    <property type="evidence" value="ECO:0007669"/>
    <property type="project" value="InterPro"/>
</dbReference>
<dbReference type="SUPFAM" id="SSF53335">
    <property type="entry name" value="S-adenosyl-L-methionine-dependent methyltransferases"/>
    <property type="match status" value="1"/>
</dbReference>
<keyword evidence="4" id="KW-0680">Restriction system</keyword>
<feature type="domain" description="DNA methylase N-4/N-6" evidence="5">
    <location>
        <begin position="152"/>
        <end position="262"/>
    </location>
</feature>
<keyword evidence="3" id="KW-0808">Transferase</keyword>
<evidence type="ECO:0000256" key="3">
    <source>
        <dbReference type="ARBA" id="ARBA00022679"/>
    </source>
</evidence>
<evidence type="ECO:0000256" key="1">
    <source>
        <dbReference type="ARBA" id="ARBA00006594"/>
    </source>
</evidence>
<evidence type="ECO:0000259" key="5">
    <source>
        <dbReference type="Pfam" id="PF01555"/>
    </source>
</evidence>
<evidence type="ECO:0000313" key="7">
    <source>
        <dbReference type="Proteomes" id="UP001286174"/>
    </source>
</evidence>
<dbReference type="InterPro" id="IPR029063">
    <property type="entry name" value="SAM-dependent_MTases_sf"/>
</dbReference>
<dbReference type="RefSeq" id="WP_370596517.1">
    <property type="nucleotide sequence ID" value="NZ_JALBUR010000033.1"/>
</dbReference>
<evidence type="ECO:0000313" key="6">
    <source>
        <dbReference type="EMBL" id="MDX8420362.1"/>
    </source>
</evidence>
<keyword evidence="2" id="KW-0489">Methyltransferase</keyword>